<dbReference type="InterPro" id="IPR052337">
    <property type="entry name" value="SAT4-like"/>
</dbReference>
<dbReference type="EMBL" id="JAWDJX010000206">
    <property type="protein sequence ID" value="KAK3045542.1"/>
    <property type="molecule type" value="Genomic_DNA"/>
</dbReference>
<reference evidence="9" key="1">
    <citation type="submission" date="2023-04" db="EMBL/GenBank/DDBJ databases">
        <title>Black Yeasts Isolated from many extreme environments.</title>
        <authorList>
            <person name="Coleine C."/>
            <person name="Stajich J.E."/>
            <person name="Selbmann L."/>
        </authorList>
    </citation>
    <scope>NUCLEOTIDE SEQUENCE</scope>
    <source>
        <strain evidence="9">CCFEE 5312</strain>
    </source>
</reference>
<keyword evidence="2 7" id="KW-0812">Transmembrane</keyword>
<dbReference type="InterPro" id="IPR049326">
    <property type="entry name" value="Rhodopsin_dom_fungi"/>
</dbReference>
<feature type="transmembrane region" description="Helical" evidence="7">
    <location>
        <begin position="65"/>
        <end position="85"/>
    </location>
</feature>
<name>A0AAJ0G6G9_9PEZI</name>
<keyword evidence="3 7" id="KW-1133">Transmembrane helix</keyword>
<evidence type="ECO:0000256" key="4">
    <source>
        <dbReference type="ARBA" id="ARBA00023136"/>
    </source>
</evidence>
<feature type="domain" description="Rhodopsin" evidence="8">
    <location>
        <begin position="57"/>
        <end position="277"/>
    </location>
</feature>
<gene>
    <name evidence="9" type="ORF">LTR09_012885</name>
</gene>
<feature type="transmembrane region" description="Helical" evidence="7">
    <location>
        <begin position="186"/>
        <end position="211"/>
    </location>
</feature>
<dbReference type="Pfam" id="PF20684">
    <property type="entry name" value="Fung_rhodopsin"/>
    <property type="match status" value="1"/>
</dbReference>
<evidence type="ECO:0000256" key="1">
    <source>
        <dbReference type="ARBA" id="ARBA00004141"/>
    </source>
</evidence>
<evidence type="ECO:0000256" key="6">
    <source>
        <dbReference type="SAM" id="MobiDB-lite"/>
    </source>
</evidence>
<organism evidence="9 10">
    <name type="scientific">Extremus antarcticus</name>
    <dbReference type="NCBI Taxonomy" id="702011"/>
    <lineage>
        <taxon>Eukaryota</taxon>
        <taxon>Fungi</taxon>
        <taxon>Dikarya</taxon>
        <taxon>Ascomycota</taxon>
        <taxon>Pezizomycotina</taxon>
        <taxon>Dothideomycetes</taxon>
        <taxon>Dothideomycetidae</taxon>
        <taxon>Mycosphaerellales</taxon>
        <taxon>Extremaceae</taxon>
        <taxon>Extremus</taxon>
    </lineage>
</organism>
<dbReference type="Proteomes" id="UP001271007">
    <property type="component" value="Unassembled WGS sequence"/>
</dbReference>
<comment type="subcellular location">
    <subcellularLocation>
        <location evidence="1">Membrane</location>
        <topology evidence="1">Multi-pass membrane protein</topology>
    </subcellularLocation>
</comment>
<feature type="transmembrane region" description="Helical" evidence="7">
    <location>
        <begin position="143"/>
        <end position="163"/>
    </location>
</feature>
<proteinExistence type="inferred from homology"/>
<dbReference type="PANTHER" id="PTHR33048:SF19">
    <property type="entry name" value="MEMBRANE PROTEIN PTH11-LIKE, PUTATIVE (AFU_ORTHOLOGUE AFUA_1G14080)-RELATED"/>
    <property type="match status" value="1"/>
</dbReference>
<comment type="similarity">
    <text evidence="5">Belongs to the SAT4 family.</text>
</comment>
<evidence type="ECO:0000256" key="7">
    <source>
        <dbReference type="SAM" id="Phobius"/>
    </source>
</evidence>
<dbReference type="PANTHER" id="PTHR33048">
    <property type="entry name" value="PTH11-LIKE INTEGRAL MEMBRANE PROTEIN (AFU_ORTHOLOGUE AFUA_5G11245)"/>
    <property type="match status" value="1"/>
</dbReference>
<dbReference type="AlphaFoldDB" id="A0AAJ0G6G9"/>
<feature type="transmembrane region" description="Helical" evidence="7">
    <location>
        <begin position="256"/>
        <end position="278"/>
    </location>
</feature>
<keyword evidence="10" id="KW-1185">Reference proteome</keyword>
<feature type="transmembrane region" description="Helical" evidence="7">
    <location>
        <begin position="223"/>
        <end position="244"/>
    </location>
</feature>
<evidence type="ECO:0000313" key="10">
    <source>
        <dbReference type="Proteomes" id="UP001271007"/>
    </source>
</evidence>
<dbReference type="GO" id="GO:0016020">
    <property type="term" value="C:membrane"/>
    <property type="evidence" value="ECO:0007669"/>
    <property type="project" value="UniProtKB-SubCell"/>
</dbReference>
<feature type="transmembrane region" description="Helical" evidence="7">
    <location>
        <begin position="105"/>
        <end position="122"/>
    </location>
</feature>
<evidence type="ECO:0000256" key="3">
    <source>
        <dbReference type="ARBA" id="ARBA00022989"/>
    </source>
</evidence>
<keyword evidence="4 7" id="KW-0472">Membrane</keyword>
<sequence length="384" mass="42228">MDIRDLASNNGRPILDANHIGPIVLIFIPTFLCPAGVLVIATILVRNRTGVNFSWSWTNSAMWDFTGLACMLMISVTWSAVVCAQTQAGLGTAHLPDDVAVFEKYQYAAELLYLLAIMLWKWSNGLSHAQVLALANDRRRLQWTTLTTVIALVFLGALFAAAFQCDGPEHWAIREKAGSQCFNRPAFWAAVGGVDILSDIILHSLLAVTIFRSQLKPVLKRSALTIVGLYLAAYVGTASVRLVFVTRSWDTQTYALLAAQTALSTFSQLIFPMSILCIGKLSRFLDLESYLSPAIGAPSRKLGPKTGRDYYLSHYYGHNSANATGPEASQRSLKRTYGDSVEELPLRTRTRNGEQSSEGDVELSDAITVKRDVTVRSERGSFDP</sequence>
<protein>
    <recommendedName>
        <fullName evidence="8">Rhodopsin domain-containing protein</fullName>
    </recommendedName>
</protein>
<evidence type="ECO:0000256" key="5">
    <source>
        <dbReference type="ARBA" id="ARBA00038359"/>
    </source>
</evidence>
<accession>A0AAJ0G6G9</accession>
<evidence type="ECO:0000256" key="2">
    <source>
        <dbReference type="ARBA" id="ARBA00022692"/>
    </source>
</evidence>
<feature type="transmembrane region" description="Helical" evidence="7">
    <location>
        <begin position="20"/>
        <end position="45"/>
    </location>
</feature>
<evidence type="ECO:0000259" key="8">
    <source>
        <dbReference type="Pfam" id="PF20684"/>
    </source>
</evidence>
<evidence type="ECO:0000313" key="9">
    <source>
        <dbReference type="EMBL" id="KAK3045542.1"/>
    </source>
</evidence>
<feature type="region of interest" description="Disordered" evidence="6">
    <location>
        <begin position="342"/>
        <end position="364"/>
    </location>
</feature>
<comment type="caution">
    <text evidence="9">The sequence shown here is derived from an EMBL/GenBank/DDBJ whole genome shotgun (WGS) entry which is preliminary data.</text>
</comment>